<organism evidence="1 2">
    <name type="scientific">Caenorhabditis auriculariae</name>
    <dbReference type="NCBI Taxonomy" id="2777116"/>
    <lineage>
        <taxon>Eukaryota</taxon>
        <taxon>Metazoa</taxon>
        <taxon>Ecdysozoa</taxon>
        <taxon>Nematoda</taxon>
        <taxon>Chromadorea</taxon>
        <taxon>Rhabditida</taxon>
        <taxon>Rhabditina</taxon>
        <taxon>Rhabditomorpha</taxon>
        <taxon>Rhabditoidea</taxon>
        <taxon>Rhabditidae</taxon>
        <taxon>Peloderinae</taxon>
        <taxon>Caenorhabditis</taxon>
    </lineage>
</organism>
<dbReference type="AlphaFoldDB" id="A0A8S1GMA8"/>
<keyword evidence="2" id="KW-1185">Reference proteome</keyword>
<evidence type="ECO:0000313" key="1">
    <source>
        <dbReference type="EMBL" id="CAD6184136.1"/>
    </source>
</evidence>
<sequence>MSVCELRNSLGATPVAAMSFELVNSAVSVRLSINDEQGKEPGKCASWRADATDDVALPQATSPAPSHDYTYRWLYLAKRAADKVT</sequence>
<evidence type="ECO:0000313" key="2">
    <source>
        <dbReference type="Proteomes" id="UP000835052"/>
    </source>
</evidence>
<comment type="caution">
    <text evidence="1">The sequence shown here is derived from an EMBL/GenBank/DDBJ whole genome shotgun (WGS) entry which is preliminary data.</text>
</comment>
<reference evidence="1" key="1">
    <citation type="submission" date="2020-10" db="EMBL/GenBank/DDBJ databases">
        <authorList>
            <person name="Kikuchi T."/>
        </authorList>
    </citation>
    <scope>NUCLEOTIDE SEQUENCE</scope>
    <source>
        <strain evidence="1">NKZ352</strain>
    </source>
</reference>
<proteinExistence type="predicted"/>
<protein>
    <submittedName>
        <fullName evidence="1">Uncharacterized protein</fullName>
    </submittedName>
</protein>
<gene>
    <name evidence="1" type="ORF">CAUJ_LOCUS55</name>
</gene>
<dbReference type="EMBL" id="CAJGYM010000001">
    <property type="protein sequence ID" value="CAD6184136.1"/>
    <property type="molecule type" value="Genomic_DNA"/>
</dbReference>
<dbReference type="Proteomes" id="UP000835052">
    <property type="component" value="Unassembled WGS sequence"/>
</dbReference>
<accession>A0A8S1GMA8</accession>
<name>A0A8S1GMA8_9PELO</name>